<dbReference type="SUPFAM" id="SSF57501">
    <property type="entry name" value="Cystine-knot cytokines"/>
    <property type="match status" value="1"/>
</dbReference>
<evidence type="ECO:0000313" key="3">
    <source>
        <dbReference type="Proteomes" id="UP001367676"/>
    </source>
</evidence>
<feature type="signal peptide" evidence="1">
    <location>
        <begin position="1"/>
        <end position="16"/>
    </location>
</feature>
<protein>
    <submittedName>
        <fullName evidence="2">Uncharacterized protein</fullName>
    </submittedName>
</protein>
<comment type="caution">
    <text evidence="2">The sequence shown here is derived from an EMBL/GenBank/DDBJ whole genome shotgun (WGS) entry which is preliminary data.</text>
</comment>
<keyword evidence="3" id="KW-1185">Reference proteome</keyword>
<dbReference type="InterPro" id="IPR029034">
    <property type="entry name" value="Cystine-knot_cytokine"/>
</dbReference>
<evidence type="ECO:0000256" key="1">
    <source>
        <dbReference type="SAM" id="SignalP"/>
    </source>
</evidence>
<sequence>MIFPISLCLQARYCWGLLLYLLTVAVPSIENLDLENPLKCGQNSHNFKYMFGDALTDSADCIGPNNAPYPMSSINRMFRKNWPSSSRTGRSFNAIDPSITKKILLENYENNQDSRESDITLSRTQRDLHHREVNMCQSTNPARLCKTRYNTTAPMYGVSLTSGQPVTIVQKFPDLLQQVIYEVCESSECDLVRGECTQTFVPYLFLVIPLGPVTLTGQDYVLVESGCVCKPKYSNSISESISALPTL</sequence>
<dbReference type="AlphaFoldDB" id="A0AAN9Y8R1"/>
<name>A0AAN9Y8R1_9HEMI</name>
<organism evidence="2 3">
    <name type="scientific">Parthenolecanium corni</name>
    <dbReference type="NCBI Taxonomy" id="536013"/>
    <lineage>
        <taxon>Eukaryota</taxon>
        <taxon>Metazoa</taxon>
        <taxon>Ecdysozoa</taxon>
        <taxon>Arthropoda</taxon>
        <taxon>Hexapoda</taxon>
        <taxon>Insecta</taxon>
        <taxon>Pterygota</taxon>
        <taxon>Neoptera</taxon>
        <taxon>Paraneoptera</taxon>
        <taxon>Hemiptera</taxon>
        <taxon>Sternorrhyncha</taxon>
        <taxon>Coccoidea</taxon>
        <taxon>Coccidae</taxon>
        <taxon>Parthenolecanium</taxon>
    </lineage>
</organism>
<dbReference type="PANTHER" id="PTHR41153:SF2">
    <property type="entry name" value="RE41427P"/>
    <property type="match status" value="1"/>
</dbReference>
<dbReference type="PANTHER" id="PTHR41153">
    <property type="entry name" value="RE41427P"/>
    <property type="match status" value="1"/>
</dbReference>
<accession>A0AAN9Y8R1</accession>
<feature type="chain" id="PRO_5042813600" evidence="1">
    <location>
        <begin position="17"/>
        <end position="247"/>
    </location>
</feature>
<gene>
    <name evidence="2" type="ORF">V9T40_009393</name>
</gene>
<dbReference type="Proteomes" id="UP001367676">
    <property type="component" value="Unassembled WGS sequence"/>
</dbReference>
<proteinExistence type="predicted"/>
<dbReference type="EMBL" id="JBBCAQ010000010">
    <property type="protein sequence ID" value="KAK7601952.1"/>
    <property type="molecule type" value="Genomic_DNA"/>
</dbReference>
<keyword evidence="1" id="KW-0732">Signal</keyword>
<reference evidence="2 3" key="1">
    <citation type="submission" date="2024-03" db="EMBL/GenBank/DDBJ databases">
        <title>Adaptation during the transition from Ophiocordyceps entomopathogen to insect associate is accompanied by gene loss and intensified selection.</title>
        <authorList>
            <person name="Ward C.M."/>
            <person name="Onetto C.A."/>
            <person name="Borneman A.R."/>
        </authorList>
    </citation>
    <scope>NUCLEOTIDE SEQUENCE [LARGE SCALE GENOMIC DNA]</scope>
    <source>
        <strain evidence="2">AWRI1</strain>
        <tissue evidence="2">Single Adult Female</tissue>
    </source>
</reference>
<evidence type="ECO:0000313" key="2">
    <source>
        <dbReference type="EMBL" id="KAK7601952.1"/>
    </source>
</evidence>